<keyword evidence="2" id="KW-1185">Reference proteome</keyword>
<accession>A0A0C2YU06</accession>
<dbReference type="OrthoDB" id="4062651at2759"/>
<evidence type="ECO:0000313" key="1">
    <source>
        <dbReference type="EMBL" id="KIM53138.1"/>
    </source>
</evidence>
<dbReference type="AlphaFoldDB" id="A0A0C2YU06"/>
<protein>
    <submittedName>
        <fullName evidence="1">Uncharacterized protein</fullName>
    </submittedName>
</protein>
<proteinExistence type="predicted"/>
<evidence type="ECO:0000313" key="2">
    <source>
        <dbReference type="Proteomes" id="UP000053989"/>
    </source>
</evidence>
<dbReference type="HOGENOM" id="CLU_2347928_0_0_1"/>
<reference evidence="1 2" key="1">
    <citation type="submission" date="2014-04" db="EMBL/GenBank/DDBJ databases">
        <authorList>
            <consortium name="DOE Joint Genome Institute"/>
            <person name="Kuo A."/>
            <person name="Kohler A."/>
            <person name="Nagy L.G."/>
            <person name="Floudas D."/>
            <person name="Copeland A."/>
            <person name="Barry K.W."/>
            <person name="Cichocki N."/>
            <person name="Veneault-Fourrey C."/>
            <person name="LaButti K."/>
            <person name="Lindquist E.A."/>
            <person name="Lipzen A."/>
            <person name="Lundell T."/>
            <person name="Morin E."/>
            <person name="Murat C."/>
            <person name="Sun H."/>
            <person name="Tunlid A."/>
            <person name="Henrissat B."/>
            <person name="Grigoriev I.V."/>
            <person name="Hibbett D.S."/>
            <person name="Martin F."/>
            <person name="Nordberg H.P."/>
            <person name="Cantor M.N."/>
            <person name="Hua S.X."/>
        </authorList>
    </citation>
    <scope>NUCLEOTIDE SEQUENCE [LARGE SCALE GENOMIC DNA]</scope>
    <source>
        <strain evidence="1 2">Foug A</strain>
    </source>
</reference>
<organism evidence="1 2">
    <name type="scientific">Scleroderma citrinum Foug A</name>
    <dbReference type="NCBI Taxonomy" id="1036808"/>
    <lineage>
        <taxon>Eukaryota</taxon>
        <taxon>Fungi</taxon>
        <taxon>Dikarya</taxon>
        <taxon>Basidiomycota</taxon>
        <taxon>Agaricomycotina</taxon>
        <taxon>Agaricomycetes</taxon>
        <taxon>Agaricomycetidae</taxon>
        <taxon>Boletales</taxon>
        <taxon>Sclerodermatineae</taxon>
        <taxon>Sclerodermataceae</taxon>
        <taxon>Scleroderma</taxon>
    </lineage>
</organism>
<dbReference type="Proteomes" id="UP000053989">
    <property type="component" value="Unassembled WGS sequence"/>
</dbReference>
<sequence>MTTLELFTRKRPFDHLQSIRDIIDCIVNKELTRPSLDASFFRLTDEWWKIYRVPWIGHSLPSSSGIVFLETNRRSLGLVPMVLYTRELWTQDKPRWQ</sequence>
<name>A0A0C2YU06_9AGAM</name>
<gene>
    <name evidence="1" type="ORF">SCLCIDRAFT_461162</name>
</gene>
<dbReference type="InParanoid" id="A0A0C2YU06"/>
<reference evidence="2" key="2">
    <citation type="submission" date="2015-01" db="EMBL/GenBank/DDBJ databases">
        <title>Evolutionary Origins and Diversification of the Mycorrhizal Mutualists.</title>
        <authorList>
            <consortium name="DOE Joint Genome Institute"/>
            <consortium name="Mycorrhizal Genomics Consortium"/>
            <person name="Kohler A."/>
            <person name="Kuo A."/>
            <person name="Nagy L.G."/>
            <person name="Floudas D."/>
            <person name="Copeland A."/>
            <person name="Barry K.W."/>
            <person name="Cichocki N."/>
            <person name="Veneault-Fourrey C."/>
            <person name="LaButti K."/>
            <person name="Lindquist E.A."/>
            <person name="Lipzen A."/>
            <person name="Lundell T."/>
            <person name="Morin E."/>
            <person name="Murat C."/>
            <person name="Riley R."/>
            <person name="Ohm R."/>
            <person name="Sun H."/>
            <person name="Tunlid A."/>
            <person name="Henrissat B."/>
            <person name="Grigoriev I.V."/>
            <person name="Hibbett D.S."/>
            <person name="Martin F."/>
        </authorList>
    </citation>
    <scope>NUCLEOTIDE SEQUENCE [LARGE SCALE GENOMIC DNA]</scope>
    <source>
        <strain evidence="2">Foug A</strain>
    </source>
</reference>
<dbReference type="EMBL" id="KN822189">
    <property type="protein sequence ID" value="KIM53138.1"/>
    <property type="molecule type" value="Genomic_DNA"/>
</dbReference>